<keyword evidence="3" id="KW-1185">Reference proteome</keyword>
<comment type="caution">
    <text evidence="2">The sequence shown here is derived from an EMBL/GenBank/DDBJ whole genome shotgun (WGS) entry which is preliminary data.</text>
</comment>
<dbReference type="InterPro" id="IPR003658">
    <property type="entry name" value="Anti-sigma_ant"/>
</dbReference>
<dbReference type="CDD" id="cd07043">
    <property type="entry name" value="STAS_anti-anti-sigma_factors"/>
    <property type="match status" value="1"/>
</dbReference>
<evidence type="ECO:0000259" key="1">
    <source>
        <dbReference type="PROSITE" id="PS50801"/>
    </source>
</evidence>
<proteinExistence type="predicted"/>
<dbReference type="PROSITE" id="PS50801">
    <property type="entry name" value="STAS"/>
    <property type="match status" value="1"/>
</dbReference>
<dbReference type="PANTHER" id="PTHR33495">
    <property type="entry name" value="ANTI-SIGMA FACTOR ANTAGONIST TM_1081-RELATED-RELATED"/>
    <property type="match status" value="1"/>
</dbReference>
<gene>
    <name evidence="2" type="ORF">ACFSJ0_45125</name>
</gene>
<name>A0ABW4GNK4_9ACTN</name>
<dbReference type="NCBIfam" id="TIGR00377">
    <property type="entry name" value="ant_ant_sig"/>
    <property type="match status" value="1"/>
</dbReference>
<organism evidence="2 3">
    <name type="scientific">Nonomuraea guangzhouensis</name>
    <dbReference type="NCBI Taxonomy" id="1291555"/>
    <lineage>
        <taxon>Bacteria</taxon>
        <taxon>Bacillati</taxon>
        <taxon>Actinomycetota</taxon>
        <taxon>Actinomycetes</taxon>
        <taxon>Streptosporangiales</taxon>
        <taxon>Streptosporangiaceae</taxon>
        <taxon>Nonomuraea</taxon>
    </lineage>
</organism>
<feature type="domain" description="STAS" evidence="1">
    <location>
        <begin position="21"/>
        <end position="108"/>
    </location>
</feature>
<dbReference type="RefSeq" id="WP_219528203.1">
    <property type="nucleotide sequence ID" value="NZ_JAHKRM010000004.1"/>
</dbReference>
<reference evidence="3" key="1">
    <citation type="journal article" date="2019" name="Int. J. Syst. Evol. Microbiol.">
        <title>The Global Catalogue of Microorganisms (GCM) 10K type strain sequencing project: providing services to taxonomists for standard genome sequencing and annotation.</title>
        <authorList>
            <consortium name="The Broad Institute Genomics Platform"/>
            <consortium name="The Broad Institute Genome Sequencing Center for Infectious Disease"/>
            <person name="Wu L."/>
            <person name="Ma J."/>
        </authorList>
    </citation>
    <scope>NUCLEOTIDE SEQUENCE [LARGE SCALE GENOMIC DNA]</scope>
    <source>
        <strain evidence="3">CGMCC 1.15399</strain>
    </source>
</reference>
<evidence type="ECO:0000313" key="3">
    <source>
        <dbReference type="Proteomes" id="UP001597097"/>
    </source>
</evidence>
<dbReference type="PANTHER" id="PTHR33495:SF2">
    <property type="entry name" value="ANTI-SIGMA FACTOR ANTAGONIST TM_1081-RELATED"/>
    <property type="match status" value="1"/>
</dbReference>
<dbReference type="EMBL" id="JBHUCM010000043">
    <property type="protein sequence ID" value="MFD1544292.1"/>
    <property type="molecule type" value="Genomic_DNA"/>
</dbReference>
<evidence type="ECO:0000313" key="2">
    <source>
        <dbReference type="EMBL" id="MFD1544292.1"/>
    </source>
</evidence>
<dbReference type="Pfam" id="PF01740">
    <property type="entry name" value="STAS"/>
    <property type="match status" value="1"/>
</dbReference>
<dbReference type="InterPro" id="IPR002645">
    <property type="entry name" value="STAS_dom"/>
</dbReference>
<protein>
    <submittedName>
        <fullName evidence="2">STAS domain-containing protein</fullName>
    </submittedName>
</protein>
<dbReference type="Proteomes" id="UP001597097">
    <property type="component" value="Unassembled WGS sequence"/>
</dbReference>
<accession>A0ABW4GNK4</accession>
<sequence length="108" mass="11230">MTITHAIPLPRVGGTSARTTVHLAGEIDIFTSNALRQGLMAALLTSTSTLVIDLSGVSFCDTVGLGILVGIQHRARAQGVTLVLAGPRPHMISLLHVSGLDRSLPIAL</sequence>